<accession>A0AB94IXR1</accession>
<feature type="binding site" evidence="7">
    <location>
        <position position="53"/>
    </location>
    <ligand>
        <name>NADP(+)</name>
        <dbReference type="ChEBI" id="CHEBI:58349"/>
    </ligand>
</feature>
<protein>
    <recommendedName>
        <fullName evidence="3 7">Chorismate synthase</fullName>
        <shortName evidence="7">CS</shortName>
        <ecNumber evidence="3 7">4.2.3.5</ecNumber>
    </recommendedName>
    <alternativeName>
        <fullName evidence="7">5-enolpyruvylshikimate-3-phosphate phospholyase</fullName>
    </alternativeName>
</protein>
<dbReference type="PANTHER" id="PTHR21085:SF0">
    <property type="entry name" value="CHORISMATE SYNTHASE"/>
    <property type="match status" value="1"/>
</dbReference>
<evidence type="ECO:0000313" key="9">
    <source>
        <dbReference type="Proteomes" id="UP000008957"/>
    </source>
</evidence>
<dbReference type="PROSITE" id="PS00789">
    <property type="entry name" value="CHORISMATE_SYNTHASE_3"/>
    <property type="match status" value="1"/>
</dbReference>
<comment type="pathway">
    <text evidence="1 7">Metabolic intermediate biosynthesis; chorismate biosynthesis; chorismate from D-erythrose 4-phosphate and phosphoenolpyruvate: step 7/7.</text>
</comment>
<dbReference type="SUPFAM" id="SSF103263">
    <property type="entry name" value="Chorismate synthase, AroC"/>
    <property type="match status" value="1"/>
</dbReference>
<evidence type="ECO:0000256" key="5">
    <source>
        <dbReference type="ARBA" id="ARBA00023141"/>
    </source>
</evidence>
<dbReference type="KEGG" id="sbr:SY1_14800"/>
<dbReference type="InterPro" id="IPR035904">
    <property type="entry name" value="Chorismate_synth_AroC_sf"/>
</dbReference>
<dbReference type="Gene3D" id="3.60.150.10">
    <property type="entry name" value="Chorismate synthase AroC"/>
    <property type="match status" value="1"/>
</dbReference>
<comment type="catalytic activity">
    <reaction evidence="7">
        <text>5-O-(1-carboxyvinyl)-3-phosphoshikimate = chorismate + phosphate</text>
        <dbReference type="Rhea" id="RHEA:21020"/>
        <dbReference type="ChEBI" id="CHEBI:29748"/>
        <dbReference type="ChEBI" id="CHEBI:43474"/>
        <dbReference type="ChEBI" id="CHEBI:57701"/>
        <dbReference type="EC" id="4.2.3.5"/>
    </reaction>
</comment>
<feature type="binding site" evidence="7">
    <location>
        <begin position="125"/>
        <end position="127"/>
    </location>
    <ligand>
        <name>FMN</name>
        <dbReference type="ChEBI" id="CHEBI:58210"/>
    </ligand>
</feature>
<feature type="binding site" evidence="7">
    <location>
        <position position="47"/>
    </location>
    <ligand>
        <name>NADP(+)</name>
        <dbReference type="ChEBI" id="CHEBI:58349"/>
    </ligand>
</feature>
<gene>
    <name evidence="7" type="primary">aroC</name>
    <name evidence="8" type="ORF">SY1_14800</name>
</gene>
<dbReference type="PANTHER" id="PTHR21085">
    <property type="entry name" value="CHORISMATE SYNTHASE"/>
    <property type="match status" value="1"/>
</dbReference>
<keyword evidence="7" id="KW-0521">NADP</keyword>
<dbReference type="CDD" id="cd07304">
    <property type="entry name" value="Chorismate_synthase"/>
    <property type="match status" value="1"/>
</dbReference>
<dbReference type="GO" id="GO:0005829">
    <property type="term" value="C:cytosol"/>
    <property type="evidence" value="ECO:0007669"/>
    <property type="project" value="TreeGrafter"/>
</dbReference>
<dbReference type="HAMAP" id="MF_00300">
    <property type="entry name" value="Chorismate_synth"/>
    <property type="match status" value="1"/>
</dbReference>
<organism evidence="8 9">
    <name type="scientific">Fretibacterium fastidiosum</name>
    <dbReference type="NCBI Taxonomy" id="651822"/>
    <lineage>
        <taxon>Bacteria</taxon>
        <taxon>Thermotogati</taxon>
        <taxon>Synergistota</taxon>
        <taxon>Synergistia</taxon>
        <taxon>Synergistales</taxon>
        <taxon>Aminobacteriaceae</taxon>
        <taxon>Fretibacterium</taxon>
    </lineage>
</organism>
<keyword evidence="9" id="KW-1185">Reference proteome</keyword>
<comment type="similarity">
    <text evidence="2 7">Belongs to the chorismate synthase family.</text>
</comment>
<reference evidence="9" key="1">
    <citation type="submission" date="2010-03" db="EMBL/GenBank/DDBJ databases">
        <title>The genome sequence of Synergistetes sp. SGP1.</title>
        <authorList>
            <consortium name="metaHIT consortium -- http://www.metahit.eu/"/>
            <person name="Pajon A."/>
            <person name="Turner K."/>
            <person name="Parkhill J."/>
            <person name="Wade W."/>
            <person name="Vartoukian S."/>
        </authorList>
    </citation>
    <scope>NUCLEOTIDE SEQUENCE [LARGE SCALE GENOMIC DNA]</scope>
    <source>
        <strain evidence="9">SGP1</strain>
    </source>
</reference>
<evidence type="ECO:0000256" key="2">
    <source>
        <dbReference type="ARBA" id="ARBA00008014"/>
    </source>
</evidence>
<sequence length="372" mass="38711">MSSEFGINIRFSVFGQSHGRAIGVLIDGLPAGEPIDMEELAAFMERRRPGKSRLSTARNEADQPLILSGVREGRTCGSPLCAMIENADARSEDYGKLSDTPRPGHADYTAWAKWDGAADMRGGGHFSGRLTAPLCIAGGIAKQILSRRGIWVGAHLAEAAGQTDAPLPLRPSAALLAAVAGREVPVLDEGAGARMKEAILKAADEGDSVGGIVECAAIGLPAGLGEPMFGGVENRLAAALFGIPAVKGVEFGAGFAAARMRGSQDNDPFEVGEGGKIRTTSNNAGGILGGITTGMPLILRAAVKPTPSIFQPQRTVSLSRREVAELRIAGRHDPCIAHRAVPVIEAVTACVLLDLLHDKPPVLRPGAADDDT</sequence>
<dbReference type="PIRSF" id="PIRSF001456">
    <property type="entry name" value="Chorismate_synth"/>
    <property type="match status" value="1"/>
</dbReference>
<dbReference type="Pfam" id="PF01264">
    <property type="entry name" value="Chorismate_synt"/>
    <property type="match status" value="1"/>
</dbReference>
<proteinExistence type="inferred from homology"/>
<feature type="binding site" evidence="7">
    <location>
        <position position="289"/>
    </location>
    <ligand>
        <name>FMN</name>
        <dbReference type="ChEBI" id="CHEBI:58210"/>
    </ligand>
</feature>
<keyword evidence="6 7" id="KW-0456">Lyase</keyword>
<dbReference type="InterPro" id="IPR000453">
    <property type="entry name" value="Chorismate_synth"/>
</dbReference>
<feature type="binding site" evidence="7">
    <location>
        <begin position="304"/>
        <end position="308"/>
    </location>
    <ligand>
        <name>FMN</name>
        <dbReference type="ChEBI" id="CHEBI:58210"/>
    </ligand>
</feature>
<name>A0AB94IXR1_9BACT</name>
<evidence type="ECO:0000256" key="7">
    <source>
        <dbReference type="HAMAP-Rule" id="MF_00300"/>
    </source>
</evidence>
<dbReference type="GO" id="GO:0009423">
    <property type="term" value="P:chorismate biosynthetic process"/>
    <property type="evidence" value="ECO:0007669"/>
    <property type="project" value="UniProtKB-UniRule"/>
</dbReference>
<keyword evidence="7" id="KW-0285">Flavoprotein</keyword>
<evidence type="ECO:0000256" key="6">
    <source>
        <dbReference type="ARBA" id="ARBA00023239"/>
    </source>
</evidence>
<evidence type="ECO:0000256" key="3">
    <source>
        <dbReference type="ARBA" id="ARBA00013036"/>
    </source>
</evidence>
<dbReference type="NCBIfam" id="TIGR00033">
    <property type="entry name" value="aroC"/>
    <property type="match status" value="1"/>
</dbReference>
<comment type="subunit">
    <text evidence="7">Homotetramer.</text>
</comment>
<dbReference type="NCBIfam" id="NF003793">
    <property type="entry name" value="PRK05382.1"/>
    <property type="match status" value="1"/>
</dbReference>
<dbReference type="Proteomes" id="UP000008957">
    <property type="component" value="Chromosome"/>
</dbReference>
<feature type="binding site" evidence="7">
    <location>
        <position position="331"/>
    </location>
    <ligand>
        <name>FMN</name>
        <dbReference type="ChEBI" id="CHEBI:58210"/>
    </ligand>
</feature>
<dbReference type="GO" id="GO:0008652">
    <property type="term" value="P:amino acid biosynthetic process"/>
    <property type="evidence" value="ECO:0007669"/>
    <property type="project" value="UniProtKB-KW"/>
</dbReference>
<dbReference type="GO" id="GO:0004107">
    <property type="term" value="F:chorismate synthase activity"/>
    <property type="evidence" value="ECO:0007669"/>
    <property type="project" value="UniProtKB-UniRule"/>
</dbReference>
<keyword evidence="7" id="KW-0274">FAD</keyword>
<comment type="cofactor">
    <cofactor evidence="7">
        <name>FMNH2</name>
        <dbReference type="ChEBI" id="CHEBI:57618"/>
    </cofactor>
    <text evidence="7">Reduced FMN (FMNH(2)).</text>
</comment>
<comment type="function">
    <text evidence="7">Catalyzes the anti-1,4-elimination of the C-3 phosphate and the C-6 proR hydrogen from 5-enolpyruvylshikimate-3-phosphate (EPSP) to yield chorismate, which is the branch point compound that serves as the starting substrate for the three terminal pathways of aromatic amino acid biosynthesis. This reaction introduces a second double bond into the aromatic ring system.</text>
</comment>
<dbReference type="GO" id="GO:0009073">
    <property type="term" value="P:aromatic amino acid family biosynthetic process"/>
    <property type="evidence" value="ECO:0007669"/>
    <property type="project" value="UniProtKB-KW"/>
</dbReference>
<dbReference type="EC" id="4.2.3.5" evidence="3 7"/>
<dbReference type="GO" id="GO:0010181">
    <property type="term" value="F:FMN binding"/>
    <property type="evidence" value="ECO:0007669"/>
    <property type="project" value="TreeGrafter"/>
</dbReference>
<dbReference type="RefSeq" id="WP_015556657.1">
    <property type="nucleotide sequence ID" value="NC_021038.1"/>
</dbReference>
<evidence type="ECO:0000313" key="8">
    <source>
        <dbReference type="EMBL" id="CBL28510.1"/>
    </source>
</evidence>
<keyword evidence="4 7" id="KW-0028">Amino-acid biosynthesis</keyword>
<reference evidence="8 9" key="2">
    <citation type="submission" date="2010-03" db="EMBL/GenBank/DDBJ databases">
        <authorList>
            <person name="Pajon A."/>
        </authorList>
    </citation>
    <scope>NUCLEOTIDE SEQUENCE [LARGE SCALE GENOMIC DNA]</scope>
    <source>
        <strain evidence="8 9">SGP1</strain>
    </source>
</reference>
<keyword evidence="7" id="KW-0288">FMN</keyword>
<evidence type="ECO:0000256" key="4">
    <source>
        <dbReference type="ARBA" id="ARBA00022605"/>
    </source>
</evidence>
<dbReference type="InterPro" id="IPR020541">
    <property type="entry name" value="Chorismate_synthase_CS"/>
</dbReference>
<dbReference type="AlphaFoldDB" id="A0AB94IXR1"/>
<evidence type="ECO:0000256" key="1">
    <source>
        <dbReference type="ARBA" id="ARBA00005044"/>
    </source>
</evidence>
<keyword evidence="5 7" id="KW-0057">Aromatic amino acid biosynthesis</keyword>
<comment type="caution">
    <text evidence="7">Lacks conserved residue(s) required for the propagation of feature annotation.</text>
</comment>
<dbReference type="EMBL" id="FP929056">
    <property type="protein sequence ID" value="CBL28510.1"/>
    <property type="molecule type" value="Genomic_DNA"/>
</dbReference>